<evidence type="ECO:0000313" key="3">
    <source>
        <dbReference type="EMBL" id="OGW96089.1"/>
    </source>
</evidence>
<feature type="region of interest" description="Disordered" evidence="2">
    <location>
        <begin position="1"/>
        <end position="24"/>
    </location>
</feature>
<evidence type="ECO:0000313" key="4">
    <source>
        <dbReference type="Proteomes" id="UP000178187"/>
    </source>
</evidence>
<protein>
    <recommendedName>
        <fullName evidence="5">50S ribosomal protein L29</fullName>
    </recommendedName>
</protein>
<accession>A0A1G1KU62</accession>
<organism evidence="3 4">
    <name type="scientific">Candidatus Danuiimicrobium aquiferis</name>
    <dbReference type="NCBI Taxonomy" id="1801832"/>
    <lineage>
        <taxon>Bacteria</taxon>
        <taxon>Pseudomonadati</taxon>
        <taxon>Candidatus Omnitrophota</taxon>
        <taxon>Candidatus Danuiimicrobium</taxon>
    </lineage>
</organism>
<reference evidence="3 4" key="1">
    <citation type="journal article" date="2016" name="Nat. Commun.">
        <title>Thousands of microbial genomes shed light on interconnected biogeochemical processes in an aquifer system.</title>
        <authorList>
            <person name="Anantharaman K."/>
            <person name="Brown C.T."/>
            <person name="Hug L.A."/>
            <person name="Sharon I."/>
            <person name="Castelle C.J."/>
            <person name="Probst A.J."/>
            <person name="Thomas B.C."/>
            <person name="Singh A."/>
            <person name="Wilkins M.J."/>
            <person name="Karaoz U."/>
            <person name="Brodie E.L."/>
            <person name="Williams K.H."/>
            <person name="Hubbard S.S."/>
            <person name="Banfield J.F."/>
        </authorList>
    </citation>
    <scope>NUCLEOTIDE SEQUENCE [LARGE SCALE GENOMIC DNA]</scope>
</reference>
<comment type="caution">
    <text evidence="3">The sequence shown here is derived from an EMBL/GenBank/DDBJ whole genome shotgun (WGS) entry which is preliminary data.</text>
</comment>
<evidence type="ECO:0000256" key="2">
    <source>
        <dbReference type="SAM" id="MobiDB-lite"/>
    </source>
</evidence>
<proteinExistence type="predicted"/>
<evidence type="ECO:0000256" key="1">
    <source>
        <dbReference type="SAM" id="Coils"/>
    </source>
</evidence>
<evidence type="ECO:0008006" key="5">
    <source>
        <dbReference type="Google" id="ProtNLM"/>
    </source>
</evidence>
<gene>
    <name evidence="3" type="ORF">A3G33_01885</name>
</gene>
<dbReference type="EMBL" id="MHFR01000053">
    <property type="protein sequence ID" value="OGW96089.1"/>
    <property type="molecule type" value="Genomic_DNA"/>
</dbReference>
<dbReference type="Proteomes" id="UP000178187">
    <property type="component" value="Unassembled WGS sequence"/>
</dbReference>
<sequence>MAKEEKAEQAVAEKPAEGQASKRLKISSMTIEQVEKELKNIEKTMGGFQSRYACHLLSRKKELKGSS</sequence>
<name>A0A1G1KU62_9BACT</name>
<feature type="coiled-coil region" evidence="1">
    <location>
        <begin position="24"/>
        <end position="51"/>
    </location>
</feature>
<keyword evidence="1" id="KW-0175">Coiled coil</keyword>
<dbReference type="AlphaFoldDB" id="A0A1G1KU62"/>